<accession>A0ABR6MGT2</accession>
<keyword evidence="3" id="KW-1185">Reference proteome</keyword>
<dbReference type="GeneID" id="300294974"/>
<comment type="caution">
    <text evidence="2">The sequence shown here is derived from an EMBL/GenBank/DDBJ whole genome shotgun (WGS) entry which is preliminary data.</text>
</comment>
<evidence type="ECO:0000256" key="1">
    <source>
        <dbReference type="SAM" id="MobiDB-lite"/>
    </source>
</evidence>
<sequence>MSDNHPPYGGYPDPNAGAWGNQPDPNAPYGAQPASGAPYGSPPASGAPYGSPPASGAPYGSQPASGAPYGAQPASGAPYGSQPASGAPYGAPQPAVSYPGQAGFPPPAAPYAPGTPQGGGGKSKGLIVGLAAGAVTLTLLCCGGGLAYVAFNGDEEDPKPVASGSATPGPDGSPSATPSADGPESPGPDGPANNDSITARYASEMSAVCDGGAILNAAPYTAPAGSKAYVFSNSPDRPTFWSQKTVSSAKPYYAKSADFATVSVIGCLKMVEGSEGTPKKCQYKNSEDKVVTVDYISSRYTLTFHAAKTGEKVGDGGTVTAPAARCPSFISYNKVTMKSYASPDSGTIEAALDRFLK</sequence>
<reference evidence="2 3" key="1">
    <citation type="submission" date="2020-08" db="EMBL/GenBank/DDBJ databases">
        <title>Sequencing the genomes of 1000 actinobacteria strains.</title>
        <authorList>
            <person name="Klenk H.-P."/>
        </authorList>
    </citation>
    <scope>NUCLEOTIDE SEQUENCE [LARGE SCALE GENOMIC DNA]</scope>
    <source>
        <strain evidence="2 3">DSM 43036</strain>
    </source>
</reference>
<gene>
    <name evidence="2" type="ORF">FHU28_004433</name>
</gene>
<dbReference type="Proteomes" id="UP000618986">
    <property type="component" value="Unassembled WGS sequence"/>
</dbReference>
<evidence type="ECO:0000313" key="2">
    <source>
        <dbReference type="EMBL" id="MBB5114594.1"/>
    </source>
</evidence>
<evidence type="ECO:0000313" key="3">
    <source>
        <dbReference type="Proteomes" id="UP000618986"/>
    </source>
</evidence>
<dbReference type="EMBL" id="JACHJC010000001">
    <property type="protein sequence ID" value="MBB5114594.1"/>
    <property type="molecule type" value="Genomic_DNA"/>
</dbReference>
<proteinExistence type="predicted"/>
<name>A0ABR6MGT2_MICEC</name>
<feature type="compositionally biased region" description="Low complexity" evidence="1">
    <location>
        <begin position="27"/>
        <end position="68"/>
    </location>
</feature>
<feature type="region of interest" description="Disordered" evidence="1">
    <location>
        <begin position="1"/>
        <end position="102"/>
    </location>
</feature>
<dbReference type="RefSeq" id="WP_116506516.1">
    <property type="nucleotide sequence ID" value="NZ_JACHJC010000001.1"/>
</dbReference>
<organism evidence="2 3">
    <name type="scientific">Micromonospora echinospora</name>
    <name type="common">Micromonospora purpurea</name>
    <dbReference type="NCBI Taxonomy" id="1877"/>
    <lineage>
        <taxon>Bacteria</taxon>
        <taxon>Bacillati</taxon>
        <taxon>Actinomycetota</taxon>
        <taxon>Actinomycetes</taxon>
        <taxon>Micromonosporales</taxon>
        <taxon>Micromonosporaceae</taxon>
        <taxon>Micromonospora</taxon>
    </lineage>
</organism>
<protein>
    <submittedName>
        <fullName evidence="2">Uncharacterized protein</fullName>
    </submittedName>
</protein>
<feature type="region of interest" description="Disordered" evidence="1">
    <location>
        <begin position="157"/>
        <end position="196"/>
    </location>
</feature>